<dbReference type="PROSITE" id="PS51257">
    <property type="entry name" value="PROKAR_LIPOPROTEIN"/>
    <property type="match status" value="1"/>
</dbReference>
<evidence type="ECO:0000256" key="1">
    <source>
        <dbReference type="SAM" id="SignalP"/>
    </source>
</evidence>
<evidence type="ECO:0000259" key="2">
    <source>
        <dbReference type="Pfam" id="PF14534"/>
    </source>
</evidence>
<sequence length="170" mass="17765">MKKLYLAGLLAPALLLAACGGGDPAESVEAIRHTEKAQLESIASKDLVGIARLYRDDARLVRPDGTVLEGGAAIADAYGDLLEDPNFALTMEPVSGWASSDGELAVVTSLVQFTTTDPATGEAVTQSLDSQTVWHRETGATWKIISAYNVARRPEAASAQAAPAEQAAAQ</sequence>
<dbReference type="SUPFAM" id="SSF54427">
    <property type="entry name" value="NTF2-like"/>
    <property type="match status" value="1"/>
</dbReference>
<proteinExistence type="predicted"/>
<accession>A0ABV7E5K6</accession>
<dbReference type="CDD" id="cd00531">
    <property type="entry name" value="NTF2_like"/>
    <property type="match status" value="1"/>
</dbReference>
<organism evidence="3 4">
    <name type="scientific">Alteraurantiacibacter palmitatis</name>
    <dbReference type="NCBI Taxonomy" id="2054628"/>
    <lineage>
        <taxon>Bacteria</taxon>
        <taxon>Pseudomonadati</taxon>
        <taxon>Pseudomonadota</taxon>
        <taxon>Alphaproteobacteria</taxon>
        <taxon>Sphingomonadales</taxon>
        <taxon>Erythrobacteraceae</taxon>
        <taxon>Alteraurantiacibacter</taxon>
    </lineage>
</organism>
<protein>
    <submittedName>
        <fullName evidence="3">Nuclear transport factor 2 family protein</fullName>
    </submittedName>
</protein>
<dbReference type="EMBL" id="JBHRST010000007">
    <property type="protein sequence ID" value="MFC3097169.1"/>
    <property type="molecule type" value="Genomic_DNA"/>
</dbReference>
<dbReference type="Proteomes" id="UP001595456">
    <property type="component" value="Unassembled WGS sequence"/>
</dbReference>
<reference evidence="4" key="1">
    <citation type="journal article" date="2019" name="Int. J. Syst. Evol. Microbiol.">
        <title>The Global Catalogue of Microorganisms (GCM) 10K type strain sequencing project: providing services to taxonomists for standard genome sequencing and annotation.</title>
        <authorList>
            <consortium name="The Broad Institute Genomics Platform"/>
            <consortium name="The Broad Institute Genome Sequencing Center for Infectious Disease"/>
            <person name="Wu L."/>
            <person name="Ma J."/>
        </authorList>
    </citation>
    <scope>NUCLEOTIDE SEQUENCE [LARGE SCALE GENOMIC DNA]</scope>
    <source>
        <strain evidence="4">KCTC 52607</strain>
    </source>
</reference>
<keyword evidence="1" id="KW-0732">Signal</keyword>
<dbReference type="Pfam" id="PF14534">
    <property type="entry name" value="DUF4440"/>
    <property type="match status" value="1"/>
</dbReference>
<keyword evidence="4" id="KW-1185">Reference proteome</keyword>
<feature type="signal peptide" evidence="1">
    <location>
        <begin position="1"/>
        <end position="17"/>
    </location>
</feature>
<comment type="caution">
    <text evidence="3">The sequence shown here is derived from an EMBL/GenBank/DDBJ whole genome shotgun (WGS) entry which is preliminary data.</text>
</comment>
<feature type="domain" description="DUF4440" evidence="2">
    <location>
        <begin position="31"/>
        <end position="144"/>
    </location>
</feature>
<dbReference type="RefSeq" id="WP_336927066.1">
    <property type="nucleotide sequence ID" value="NZ_JBANRO010000011.1"/>
</dbReference>
<dbReference type="Gene3D" id="3.10.450.50">
    <property type="match status" value="1"/>
</dbReference>
<evidence type="ECO:0000313" key="4">
    <source>
        <dbReference type="Proteomes" id="UP001595456"/>
    </source>
</evidence>
<name>A0ABV7E5K6_9SPHN</name>
<gene>
    <name evidence="3" type="ORF">ACFODU_05075</name>
</gene>
<feature type="chain" id="PRO_5046162641" evidence="1">
    <location>
        <begin position="18"/>
        <end position="170"/>
    </location>
</feature>
<dbReference type="InterPro" id="IPR032710">
    <property type="entry name" value="NTF2-like_dom_sf"/>
</dbReference>
<dbReference type="InterPro" id="IPR027843">
    <property type="entry name" value="DUF4440"/>
</dbReference>
<evidence type="ECO:0000313" key="3">
    <source>
        <dbReference type="EMBL" id="MFC3097169.1"/>
    </source>
</evidence>